<feature type="chain" id="PRO_5044248265" evidence="2">
    <location>
        <begin position="22"/>
        <end position="194"/>
    </location>
</feature>
<proteinExistence type="predicted"/>
<feature type="signal peptide" evidence="2">
    <location>
        <begin position="1"/>
        <end position="21"/>
    </location>
</feature>
<dbReference type="EMBL" id="JAIQCJ010001016">
    <property type="protein sequence ID" value="KAJ8793292.1"/>
    <property type="molecule type" value="Genomic_DNA"/>
</dbReference>
<evidence type="ECO:0000313" key="4">
    <source>
        <dbReference type="Proteomes" id="UP001159641"/>
    </source>
</evidence>
<keyword evidence="4" id="KW-1185">Reference proteome</keyword>
<organism evidence="3 4">
    <name type="scientific">Eschrichtius robustus</name>
    <name type="common">California gray whale</name>
    <name type="synonym">Eschrichtius gibbosus</name>
    <dbReference type="NCBI Taxonomy" id="9764"/>
    <lineage>
        <taxon>Eukaryota</taxon>
        <taxon>Metazoa</taxon>
        <taxon>Chordata</taxon>
        <taxon>Craniata</taxon>
        <taxon>Vertebrata</taxon>
        <taxon>Euteleostomi</taxon>
        <taxon>Mammalia</taxon>
        <taxon>Eutheria</taxon>
        <taxon>Laurasiatheria</taxon>
        <taxon>Artiodactyla</taxon>
        <taxon>Whippomorpha</taxon>
        <taxon>Cetacea</taxon>
        <taxon>Mysticeti</taxon>
        <taxon>Eschrichtiidae</taxon>
        <taxon>Eschrichtius</taxon>
    </lineage>
</organism>
<gene>
    <name evidence="3" type="ORF">J1605_000287</name>
</gene>
<name>A0AB34HKB0_ESCRO</name>
<feature type="region of interest" description="Disordered" evidence="1">
    <location>
        <begin position="151"/>
        <end position="194"/>
    </location>
</feature>
<feature type="region of interest" description="Disordered" evidence="1">
    <location>
        <begin position="55"/>
        <end position="137"/>
    </location>
</feature>
<keyword evidence="2" id="KW-0732">Signal</keyword>
<evidence type="ECO:0000313" key="3">
    <source>
        <dbReference type="EMBL" id="KAJ8793292.1"/>
    </source>
</evidence>
<evidence type="ECO:0000256" key="2">
    <source>
        <dbReference type="SAM" id="SignalP"/>
    </source>
</evidence>
<protein>
    <submittedName>
        <fullName evidence="3">Uncharacterized protein</fullName>
    </submittedName>
</protein>
<dbReference type="AlphaFoldDB" id="A0AB34HKB0"/>
<reference evidence="3 4" key="1">
    <citation type="submission" date="2022-11" db="EMBL/GenBank/DDBJ databases">
        <title>Whole genome sequence of Eschrichtius robustus ER-17-0199.</title>
        <authorList>
            <person name="Bruniche-Olsen A."/>
            <person name="Black A.N."/>
            <person name="Fields C.J."/>
            <person name="Walden K."/>
            <person name="Dewoody J.A."/>
        </authorList>
    </citation>
    <scope>NUCLEOTIDE SEQUENCE [LARGE SCALE GENOMIC DNA]</scope>
    <source>
        <strain evidence="3">ER-17-0199</strain>
        <tissue evidence="3">Blubber</tissue>
    </source>
</reference>
<sequence>MGVSSWLWNLILLPCPEATRRFPPAPFAVIFLSGTPGEGARLVSAQPESGSLRIAPSSANSGAAAATTHLAPAAEREELLRGSGGARRFRRGSEPGRGGQRTRRRTPGTPGGAAPFPAPPPGPREPDSFPRRPLNRATFLRLPPAAVFGGSMLLAPRERQQPAGASGDERAESSGPPAPEPGTTLRSSRRGLGG</sequence>
<dbReference type="Proteomes" id="UP001159641">
    <property type="component" value="Unassembled WGS sequence"/>
</dbReference>
<comment type="caution">
    <text evidence="3">The sequence shown here is derived from an EMBL/GenBank/DDBJ whole genome shotgun (WGS) entry which is preliminary data.</text>
</comment>
<accession>A0AB34HKB0</accession>
<feature type="compositionally biased region" description="Low complexity" evidence="1">
    <location>
        <begin position="55"/>
        <end position="73"/>
    </location>
</feature>
<evidence type="ECO:0000256" key="1">
    <source>
        <dbReference type="SAM" id="MobiDB-lite"/>
    </source>
</evidence>